<dbReference type="InterPro" id="IPR002575">
    <property type="entry name" value="Aminoglycoside_PTrfase"/>
</dbReference>
<name>A0A7K3MC14_9ACTN</name>
<dbReference type="PANTHER" id="PTHR23020">
    <property type="entry name" value="UNCHARACTERIZED NUCLEAR HORMONE RECEPTOR-RELATED"/>
    <property type="match status" value="1"/>
</dbReference>
<dbReference type="GO" id="GO:0016740">
    <property type="term" value="F:transferase activity"/>
    <property type="evidence" value="ECO:0007669"/>
    <property type="project" value="UniProtKB-KW"/>
</dbReference>
<dbReference type="EMBL" id="WLZY01000015">
    <property type="protein sequence ID" value="NDL60849.1"/>
    <property type="molecule type" value="Genomic_DNA"/>
</dbReference>
<evidence type="ECO:0000259" key="1">
    <source>
        <dbReference type="Pfam" id="PF01636"/>
    </source>
</evidence>
<dbReference type="AlphaFoldDB" id="A0A7K3MC14"/>
<dbReference type="SUPFAM" id="SSF56112">
    <property type="entry name" value="Protein kinase-like (PK-like)"/>
    <property type="match status" value="1"/>
</dbReference>
<sequence length="341" mass="37919">MSYVRVPTTSADITNAWLGRVFPGRASTTHVAEPERIGAEYGFASQLYRVRLDSFSVVVKLWPTDSVAGSREVMVFRAFAAAPGPRVPACYHAAVDDAAQRGVLVLEDLHNVRQGDCLTRLTAPAAVLLARSVAALHATWWRDPMVVSADWLLDLEVSRRDEAWYSQRIGTVLDRFGNRLHTATRRVVDDAPRIAGHAHAELAAAAPTLLHRDLHLDNVVFDISTDEPILLDWALASRGPAVHDLAKVVFTVAEPADIDLVLDAYLNEVRRRGVDELDHATLIHHLEQALLLYAINDTYGKARWVPSTPREQQIIDTEISRVGLALEMWNRLRPGLFTRIA</sequence>
<gene>
    <name evidence="2" type="ORF">F7O44_27620</name>
</gene>
<protein>
    <submittedName>
        <fullName evidence="2">Phosphotransferase</fullName>
    </submittedName>
</protein>
<dbReference type="Gene3D" id="3.90.1200.10">
    <property type="match status" value="1"/>
</dbReference>
<comment type="caution">
    <text evidence="2">The sequence shown here is derived from an EMBL/GenBank/DDBJ whole genome shotgun (WGS) entry which is preliminary data.</text>
</comment>
<proteinExistence type="predicted"/>
<keyword evidence="3" id="KW-1185">Reference proteome</keyword>
<dbReference type="Pfam" id="PF01636">
    <property type="entry name" value="APH"/>
    <property type="match status" value="1"/>
</dbReference>
<evidence type="ECO:0000313" key="3">
    <source>
        <dbReference type="Proteomes" id="UP000460435"/>
    </source>
</evidence>
<evidence type="ECO:0000313" key="2">
    <source>
        <dbReference type="EMBL" id="NDL60849.1"/>
    </source>
</evidence>
<feature type="domain" description="Aminoglycoside phosphotransferase" evidence="1">
    <location>
        <begin position="42"/>
        <end position="263"/>
    </location>
</feature>
<dbReference type="Proteomes" id="UP000460435">
    <property type="component" value="Unassembled WGS sequence"/>
</dbReference>
<reference evidence="2 3" key="1">
    <citation type="submission" date="2019-11" db="EMBL/GenBank/DDBJ databases">
        <authorList>
            <person name="Li X.-J."/>
            <person name="Feng X.-M."/>
        </authorList>
    </citation>
    <scope>NUCLEOTIDE SEQUENCE [LARGE SCALE GENOMIC DNA]</scope>
    <source>
        <strain evidence="2 3">XMNu-373</strain>
    </source>
</reference>
<dbReference type="InterPro" id="IPR052961">
    <property type="entry name" value="Oxido-Kinase-like_Enzymes"/>
</dbReference>
<dbReference type="InterPro" id="IPR011009">
    <property type="entry name" value="Kinase-like_dom_sf"/>
</dbReference>
<keyword evidence="2" id="KW-0808">Transferase</keyword>
<organism evidence="2 3">
    <name type="scientific">Phytoactinopolyspora mesophila</name>
    <dbReference type="NCBI Taxonomy" id="2650750"/>
    <lineage>
        <taxon>Bacteria</taxon>
        <taxon>Bacillati</taxon>
        <taxon>Actinomycetota</taxon>
        <taxon>Actinomycetes</taxon>
        <taxon>Jiangellales</taxon>
        <taxon>Jiangellaceae</taxon>
        <taxon>Phytoactinopolyspora</taxon>
    </lineage>
</organism>
<accession>A0A7K3MC14</accession>
<dbReference type="PANTHER" id="PTHR23020:SF41">
    <property type="entry name" value="AMINOGLYCOSIDE PHOSPHOTRANSFERASE DOMAIN-CONTAINING PROTEIN"/>
    <property type="match status" value="1"/>
</dbReference>